<dbReference type="EMBL" id="MRBO01000422">
    <property type="protein sequence ID" value="KAB2584569.1"/>
    <property type="molecule type" value="Genomic_DNA"/>
</dbReference>
<evidence type="ECO:0000313" key="3">
    <source>
        <dbReference type="Proteomes" id="UP000325576"/>
    </source>
</evidence>
<dbReference type="Gene3D" id="2.60.40.10">
    <property type="entry name" value="Immunoglobulins"/>
    <property type="match status" value="1"/>
</dbReference>
<dbReference type="Proteomes" id="UP000325576">
    <property type="component" value="Unassembled WGS sequence"/>
</dbReference>
<dbReference type="InterPro" id="IPR041498">
    <property type="entry name" value="Big_6"/>
</dbReference>
<sequence length="325" mass="32221">MPGNGTDEMSLHMPRFFPVGDGRESRLPRRATAVLAALPAALLLATSGALLAPGSAAAAPGDDITDQCLEMSQNGGPWVKPAAFDPSGTDYIPIPGDEGTQLAFNVRNVCDLPATLTLFSESWSVSGGGTATVRGKIDGQVGQQFVIGPNANSSTRIELVKTPLAQNVNVMAGFMIGIPAGEVLQGYEINPGWGLVLVEGEPAVVAPSAPTDLLLGAAEVEAGTPVKVSGKAEPNSTVTVTGGGATCTATADASGDFSCNLTITTPGSHPITATATNAGGTSPASAGVTVKVTAKTTDPGGSSSGSLGSSTGSLGSLDLFGSLGG</sequence>
<feature type="domain" description="Bacterial Ig" evidence="1">
    <location>
        <begin position="206"/>
        <end position="290"/>
    </location>
</feature>
<dbReference type="InterPro" id="IPR013783">
    <property type="entry name" value="Ig-like_fold"/>
</dbReference>
<evidence type="ECO:0000259" key="1">
    <source>
        <dbReference type="Pfam" id="PF17936"/>
    </source>
</evidence>
<proteinExistence type="predicted"/>
<accession>A0A5N5E2C7</accession>
<evidence type="ECO:0000313" key="2">
    <source>
        <dbReference type="EMBL" id="KAB2584569.1"/>
    </source>
</evidence>
<protein>
    <recommendedName>
        <fullName evidence="1">Bacterial Ig domain-containing protein</fullName>
    </recommendedName>
</protein>
<dbReference type="AlphaFoldDB" id="A0A5N5E2C7"/>
<reference evidence="2 3" key="1">
    <citation type="journal article" date="2017" name="Poromechanics V (2013)">
        <title>Genomic Characterization of the Arsenic-Tolerant Actinobacterium, &lt;i&gt;Rhodococcus erythropolis&lt;/i&gt; S43.</title>
        <authorList>
            <person name="Retamal-Morales G."/>
            <person name="Mehnert M."/>
            <person name="Schwabe R."/>
            <person name="Tischler D."/>
            <person name="Schloemann M."/>
            <person name="Levican G.J."/>
        </authorList>
    </citation>
    <scope>NUCLEOTIDE SEQUENCE [LARGE SCALE GENOMIC DNA]</scope>
    <source>
        <strain evidence="2 3">S43</strain>
    </source>
</reference>
<gene>
    <name evidence="2" type="ORF">BS297_14845</name>
</gene>
<comment type="caution">
    <text evidence="2">The sequence shown here is derived from an EMBL/GenBank/DDBJ whole genome shotgun (WGS) entry which is preliminary data.</text>
</comment>
<dbReference type="Pfam" id="PF17936">
    <property type="entry name" value="Big_6"/>
    <property type="match status" value="1"/>
</dbReference>
<organism evidence="2 3">
    <name type="scientific">Rhodococcus erythropolis</name>
    <name type="common">Arthrobacter picolinophilus</name>
    <dbReference type="NCBI Taxonomy" id="1833"/>
    <lineage>
        <taxon>Bacteria</taxon>
        <taxon>Bacillati</taxon>
        <taxon>Actinomycetota</taxon>
        <taxon>Actinomycetes</taxon>
        <taxon>Mycobacteriales</taxon>
        <taxon>Nocardiaceae</taxon>
        <taxon>Rhodococcus</taxon>
        <taxon>Rhodococcus erythropolis group</taxon>
    </lineage>
</organism>
<name>A0A5N5E2C7_RHOER</name>
<dbReference type="GO" id="GO:0005975">
    <property type="term" value="P:carbohydrate metabolic process"/>
    <property type="evidence" value="ECO:0007669"/>
    <property type="project" value="UniProtKB-ARBA"/>
</dbReference>